<keyword evidence="2" id="KW-1185">Reference proteome</keyword>
<organism evidence="1 2">
    <name type="scientific">Ophiocordyceps camponoti-rufipedis</name>
    <dbReference type="NCBI Taxonomy" id="2004952"/>
    <lineage>
        <taxon>Eukaryota</taxon>
        <taxon>Fungi</taxon>
        <taxon>Dikarya</taxon>
        <taxon>Ascomycota</taxon>
        <taxon>Pezizomycotina</taxon>
        <taxon>Sordariomycetes</taxon>
        <taxon>Hypocreomycetidae</taxon>
        <taxon>Hypocreales</taxon>
        <taxon>Ophiocordycipitaceae</taxon>
        <taxon>Ophiocordyceps</taxon>
    </lineage>
</organism>
<dbReference type="OrthoDB" id="1600564at2759"/>
<protein>
    <submittedName>
        <fullName evidence="1">Uncharacterized protein</fullName>
    </submittedName>
</protein>
<dbReference type="STRING" id="2004952.A0A2C5XJ13"/>
<name>A0A2C5XJ13_9HYPO</name>
<comment type="caution">
    <text evidence="1">The sequence shown here is derived from an EMBL/GenBank/DDBJ whole genome shotgun (WGS) entry which is preliminary data.</text>
</comment>
<dbReference type="AlphaFoldDB" id="A0A2C5XJ13"/>
<accession>A0A2C5XJ13</accession>
<sequence>MLMSTAHVDTYCHALETAAEVASDDYLVRLVRLQQLAQGIVVAVAPGGSALPFGMLVDGLAAQVDGFRASLPGHMAALPTMQCHLTVTQVLILDGAMTQDHLPPPQRLSLLWTCVHTLRPFLTLNLPVLEHDRPLYLPIMVSDLTYAFITGIKLLTLQLPGWDATRVGAELGLDAMLGRQVAHLGGLIERRATVGN</sequence>
<dbReference type="EMBL" id="NJES01000290">
    <property type="protein sequence ID" value="PHH74179.1"/>
    <property type="molecule type" value="Genomic_DNA"/>
</dbReference>
<reference evidence="1 2" key="1">
    <citation type="submission" date="2017-06" db="EMBL/GenBank/DDBJ databases">
        <title>Ant-infecting Ophiocordyceps genomes reveal a high diversity of potential behavioral manipulation genes and a possible major role for enterotoxins.</title>
        <authorList>
            <person name="De Bekker C."/>
            <person name="Evans H.C."/>
            <person name="Brachmann A."/>
            <person name="Hughes D.P."/>
        </authorList>
    </citation>
    <scope>NUCLEOTIDE SEQUENCE [LARGE SCALE GENOMIC DNA]</scope>
    <source>
        <strain evidence="1 2">Map16</strain>
    </source>
</reference>
<proteinExistence type="predicted"/>
<evidence type="ECO:0000313" key="2">
    <source>
        <dbReference type="Proteomes" id="UP000226431"/>
    </source>
</evidence>
<dbReference type="Proteomes" id="UP000226431">
    <property type="component" value="Unassembled WGS sequence"/>
</dbReference>
<evidence type="ECO:0000313" key="1">
    <source>
        <dbReference type="EMBL" id="PHH74179.1"/>
    </source>
</evidence>
<gene>
    <name evidence="1" type="ORF">CDD80_3274</name>
</gene>